<evidence type="ECO:0000256" key="1">
    <source>
        <dbReference type="PROSITE-ProRule" id="PRU00339"/>
    </source>
</evidence>
<dbReference type="Proteomes" id="UP000809081">
    <property type="component" value="Unassembled WGS sequence"/>
</dbReference>
<keyword evidence="3" id="KW-1185">Reference proteome</keyword>
<dbReference type="PROSITE" id="PS50005">
    <property type="entry name" value="TPR"/>
    <property type="match status" value="1"/>
</dbReference>
<dbReference type="Pfam" id="PF25058">
    <property type="entry name" value="ARM_TT21"/>
    <property type="match status" value="1"/>
</dbReference>
<dbReference type="Gene3D" id="1.25.40.10">
    <property type="entry name" value="Tetratricopeptide repeat domain"/>
    <property type="match status" value="2"/>
</dbReference>
<dbReference type="InterPro" id="IPR019734">
    <property type="entry name" value="TPR_rpt"/>
</dbReference>
<proteinExistence type="predicted"/>
<evidence type="ECO:0000313" key="2">
    <source>
        <dbReference type="EMBL" id="MBM7636603.1"/>
    </source>
</evidence>
<comment type="caution">
    <text evidence="2">The sequence shown here is derived from an EMBL/GenBank/DDBJ whole genome shotgun (WGS) entry which is preliminary data.</text>
</comment>
<dbReference type="InterPro" id="IPR011990">
    <property type="entry name" value="TPR-like_helical_dom_sf"/>
</dbReference>
<keyword evidence="1" id="KW-0802">TPR repeat</keyword>
<dbReference type="PANTHER" id="PTHR12558">
    <property type="entry name" value="CELL DIVISION CYCLE 16,23,27"/>
    <property type="match status" value="1"/>
</dbReference>
<dbReference type="PROSITE" id="PS50293">
    <property type="entry name" value="TPR_REGION"/>
    <property type="match status" value="1"/>
</dbReference>
<dbReference type="SUPFAM" id="SSF48452">
    <property type="entry name" value="TPR-like"/>
    <property type="match status" value="2"/>
</dbReference>
<accession>A0ABS2PME8</accession>
<protein>
    <submittedName>
        <fullName evidence="2">Tetratricopeptide (TPR) repeat protein</fullName>
    </submittedName>
</protein>
<organism evidence="2 3">
    <name type="scientific">Streptococcus saliviloxodontae</name>
    <dbReference type="NCBI Taxonomy" id="1349416"/>
    <lineage>
        <taxon>Bacteria</taxon>
        <taxon>Bacillati</taxon>
        <taxon>Bacillota</taxon>
        <taxon>Bacilli</taxon>
        <taxon>Lactobacillales</taxon>
        <taxon>Streptococcaceae</taxon>
        <taxon>Streptococcus</taxon>
    </lineage>
</organism>
<gene>
    <name evidence="2" type="ORF">JOC31_001427</name>
</gene>
<sequence length="421" mass="48809">MKKMKVRTVIVLNSEKMVASIAQQDLAHADKYFEKALREDDSEVLLELAEYLESIGFLPQAKRIYEQIKEDYPESYINLAQIAAEDGDIEGAFLYLDSVSQDSEDYLSALLVMADLYQMEGLADVAREKMLLASQLSDDPLVIFGLAEMDMEVEDYKAAIDHYAVLDNREMLSLTGISTYQRIGRAYASLGKFEAAIEFLEKAVEIEYDDATVFELAGLLYDQEEYQKANLYFKQLDTMNPDFPGYEYHYALSLHEEHKIEEALRLVQQGLTKNEFDVQLLLAASQFSYELHDRQSAESYLLSAQKVAVDDEDILMRLSTLYLEEERYQDVIKLDREDIETLITKWNIAKAYREVDDEEKAFTSYQALEKELKDNPEFLQEYVYLLREFAEFEKAKQMAEVYLTLVPDDINMMEFINEINL</sequence>
<reference evidence="2 3" key="1">
    <citation type="submission" date="2021-01" db="EMBL/GenBank/DDBJ databases">
        <title>Genomic Encyclopedia of Type Strains, Phase IV (KMG-IV): sequencing the most valuable type-strain genomes for metagenomic binning, comparative biology and taxonomic classification.</title>
        <authorList>
            <person name="Goeker M."/>
        </authorList>
    </citation>
    <scope>NUCLEOTIDE SEQUENCE [LARGE SCALE GENOMIC DNA]</scope>
    <source>
        <strain evidence="2 3">DSM 27513</strain>
    </source>
</reference>
<dbReference type="EMBL" id="JAFBEI010000029">
    <property type="protein sequence ID" value="MBM7636603.1"/>
    <property type="molecule type" value="Genomic_DNA"/>
</dbReference>
<dbReference type="SMART" id="SM00028">
    <property type="entry name" value="TPR"/>
    <property type="match status" value="3"/>
</dbReference>
<dbReference type="Pfam" id="PF13181">
    <property type="entry name" value="TPR_8"/>
    <property type="match status" value="1"/>
</dbReference>
<feature type="repeat" description="TPR" evidence="1">
    <location>
        <begin position="177"/>
        <end position="210"/>
    </location>
</feature>
<dbReference type="PANTHER" id="PTHR12558:SF47">
    <property type="entry name" value="LIPOPOLYSACCHARIDE ASSEMBLY PROTEIN B"/>
    <property type="match status" value="1"/>
</dbReference>
<name>A0ABS2PME8_9STRE</name>
<evidence type="ECO:0000313" key="3">
    <source>
        <dbReference type="Proteomes" id="UP000809081"/>
    </source>
</evidence>